<comment type="function">
    <text evidence="12">Catalyzes the formation of S-adenosylmethionine from methionine and ATP.</text>
</comment>
<organism evidence="17 18">
    <name type="scientific">Collichthys lucidus</name>
    <name type="common">Big head croaker</name>
    <name type="synonym">Sciaena lucida</name>
    <dbReference type="NCBI Taxonomy" id="240159"/>
    <lineage>
        <taxon>Eukaryota</taxon>
        <taxon>Metazoa</taxon>
        <taxon>Chordata</taxon>
        <taxon>Craniata</taxon>
        <taxon>Vertebrata</taxon>
        <taxon>Euteleostomi</taxon>
        <taxon>Actinopterygii</taxon>
        <taxon>Neopterygii</taxon>
        <taxon>Teleostei</taxon>
        <taxon>Neoteleostei</taxon>
        <taxon>Acanthomorphata</taxon>
        <taxon>Eupercaria</taxon>
        <taxon>Sciaenidae</taxon>
        <taxon>Collichthys</taxon>
    </lineage>
</organism>
<evidence type="ECO:0000256" key="4">
    <source>
        <dbReference type="ARBA" id="ARBA00022563"/>
    </source>
</evidence>
<dbReference type="SUPFAM" id="SSF55973">
    <property type="entry name" value="S-adenosylmethionine synthetase"/>
    <property type="match status" value="3"/>
</dbReference>
<keyword evidence="3" id="KW-0963">Cytoplasm</keyword>
<evidence type="ECO:0000256" key="13">
    <source>
        <dbReference type="RuleBase" id="RU004462"/>
    </source>
</evidence>
<dbReference type="CDD" id="cd18079">
    <property type="entry name" value="S-AdoMet_synt"/>
    <property type="match status" value="1"/>
</dbReference>
<comment type="catalytic activity">
    <reaction evidence="11 12">
        <text>L-methionine + ATP + H2O = S-adenosyl-L-methionine + phosphate + diphosphate</text>
        <dbReference type="Rhea" id="RHEA:21080"/>
        <dbReference type="ChEBI" id="CHEBI:15377"/>
        <dbReference type="ChEBI" id="CHEBI:30616"/>
        <dbReference type="ChEBI" id="CHEBI:33019"/>
        <dbReference type="ChEBI" id="CHEBI:43474"/>
        <dbReference type="ChEBI" id="CHEBI:57844"/>
        <dbReference type="ChEBI" id="CHEBI:59789"/>
        <dbReference type="EC" id="2.5.1.6"/>
    </reaction>
</comment>
<dbReference type="Proteomes" id="UP000298787">
    <property type="component" value="Chromosome 16"/>
</dbReference>
<dbReference type="InterPro" id="IPR022629">
    <property type="entry name" value="S-AdoMet_synt_central"/>
</dbReference>
<sequence>MNASSGARGGKSFLFTSESVGEGHADKMCDQISDAVLDAYLCQDPDSKVACECVTKTGMVLLVGEVTSKAKVDLQSVVRDTVKAIGYDRSSKGFDYKTCNVLLALEPQCLEISDCVFEGRDQEDIGAGDQGLMFGYATDETEECMPLTILLAHKINYRMKELSRNGECPWILPDSKSQVTVEYRDNMGAMEPLRVHTVVISVQHTPDITLQEIRHSLMEKVVKVIIPAKYLDDRTIYHLLPSGKFLLGGPQISYAIGVSHPLSISVFHYGTSSRDEDELLRIVQKNFDLRPGVIVKELGLKRPIYQATACYGHFGRDEFPWEKPKPLVI</sequence>
<evidence type="ECO:0000256" key="12">
    <source>
        <dbReference type="RuleBase" id="RU000541"/>
    </source>
</evidence>
<dbReference type="UniPathway" id="UPA00315">
    <property type="reaction ID" value="UER00080"/>
</dbReference>
<dbReference type="InterPro" id="IPR022631">
    <property type="entry name" value="ADOMET_SYNTHASE_CS"/>
</dbReference>
<feature type="domain" description="S-adenosylmethionine synthetase N-terminal" evidence="14">
    <location>
        <begin position="13"/>
        <end position="108"/>
    </location>
</feature>
<dbReference type="InterPro" id="IPR022628">
    <property type="entry name" value="S-AdoMet_synt_N"/>
</dbReference>
<evidence type="ECO:0000256" key="1">
    <source>
        <dbReference type="ARBA" id="ARBA00005224"/>
    </source>
</evidence>
<evidence type="ECO:0000259" key="15">
    <source>
        <dbReference type="Pfam" id="PF02772"/>
    </source>
</evidence>
<dbReference type="PROSITE" id="PS00376">
    <property type="entry name" value="ADOMET_SYNTHASE_1"/>
    <property type="match status" value="1"/>
</dbReference>
<keyword evidence="7 12" id="KW-0547">Nucleotide-binding</keyword>
<dbReference type="InterPro" id="IPR022636">
    <property type="entry name" value="S-AdoMet_synthetase_sfam"/>
</dbReference>
<dbReference type="PANTHER" id="PTHR11964">
    <property type="entry name" value="S-ADENOSYLMETHIONINE SYNTHETASE"/>
    <property type="match status" value="1"/>
</dbReference>
<dbReference type="Pfam" id="PF02773">
    <property type="entry name" value="S-AdoMet_synt_C"/>
    <property type="match status" value="1"/>
</dbReference>
<keyword evidence="10 12" id="KW-0630">Potassium</keyword>
<dbReference type="GO" id="GO:0006730">
    <property type="term" value="P:one-carbon metabolic process"/>
    <property type="evidence" value="ECO:0007669"/>
    <property type="project" value="UniProtKB-KW"/>
</dbReference>
<protein>
    <recommendedName>
        <fullName evidence="12">S-adenosylmethionine synthase</fullName>
        <ecNumber evidence="12">2.5.1.6</ecNumber>
    </recommendedName>
</protein>
<evidence type="ECO:0000256" key="9">
    <source>
        <dbReference type="ARBA" id="ARBA00022842"/>
    </source>
</evidence>
<dbReference type="GO" id="GO:0005524">
    <property type="term" value="F:ATP binding"/>
    <property type="evidence" value="ECO:0007669"/>
    <property type="project" value="UniProtKB-KW"/>
</dbReference>
<evidence type="ECO:0000313" key="17">
    <source>
        <dbReference type="EMBL" id="TKS85012.1"/>
    </source>
</evidence>
<dbReference type="GO" id="GO:0004478">
    <property type="term" value="F:methionine adenosyltransferase activity"/>
    <property type="evidence" value="ECO:0007669"/>
    <property type="project" value="UniProtKB-EC"/>
</dbReference>
<dbReference type="GO" id="GO:0006556">
    <property type="term" value="P:S-adenosylmethionine biosynthetic process"/>
    <property type="evidence" value="ECO:0007669"/>
    <property type="project" value="UniProtKB-UniPathway"/>
</dbReference>
<keyword evidence="18" id="KW-1185">Reference proteome</keyword>
<dbReference type="Pfam" id="PF00438">
    <property type="entry name" value="S-AdoMet_synt_N"/>
    <property type="match status" value="1"/>
</dbReference>
<comment type="cofactor">
    <cofactor evidence="12">
        <name>Mg(2+)</name>
        <dbReference type="ChEBI" id="CHEBI:18420"/>
    </cofactor>
    <text evidence="12">Binds 2 magnesium ions per subunit. The magnesium ions interact primarily with the substrate.</text>
</comment>
<dbReference type="Pfam" id="PF02772">
    <property type="entry name" value="S-AdoMet_synt_M"/>
    <property type="match status" value="1"/>
</dbReference>
<evidence type="ECO:0000256" key="5">
    <source>
        <dbReference type="ARBA" id="ARBA00022679"/>
    </source>
</evidence>
<evidence type="ECO:0000259" key="16">
    <source>
        <dbReference type="Pfam" id="PF02773"/>
    </source>
</evidence>
<dbReference type="Gene3D" id="3.30.300.10">
    <property type="match status" value="4"/>
</dbReference>
<evidence type="ECO:0000256" key="2">
    <source>
        <dbReference type="ARBA" id="ARBA00009685"/>
    </source>
</evidence>
<name>A0A4V6AUB4_COLLU</name>
<evidence type="ECO:0000259" key="14">
    <source>
        <dbReference type="Pfam" id="PF00438"/>
    </source>
</evidence>
<evidence type="ECO:0000256" key="10">
    <source>
        <dbReference type="ARBA" id="ARBA00022958"/>
    </source>
</evidence>
<feature type="domain" description="S-adenosylmethionine synthetase central" evidence="15">
    <location>
        <begin position="124"/>
        <end position="245"/>
    </location>
</feature>
<keyword evidence="6 12" id="KW-0479">Metal-binding</keyword>
<dbReference type="STRING" id="240159.A0A4V6AUB4"/>
<keyword evidence="5 12" id="KW-0808">Transferase</keyword>
<proteinExistence type="inferred from homology"/>
<feature type="domain" description="S-adenosylmethionine synthetase C-terminal" evidence="16">
    <location>
        <begin position="251"/>
        <end position="323"/>
    </location>
</feature>
<evidence type="ECO:0000256" key="11">
    <source>
        <dbReference type="ARBA" id="ARBA00048344"/>
    </source>
</evidence>
<reference evidence="17 18" key="1">
    <citation type="submission" date="2019-01" db="EMBL/GenBank/DDBJ databases">
        <title>Genome Assembly of Collichthys lucidus.</title>
        <authorList>
            <person name="Cai M."/>
            <person name="Xiao S."/>
        </authorList>
    </citation>
    <scope>NUCLEOTIDE SEQUENCE [LARGE SCALE GENOMIC DNA]</scope>
    <source>
        <strain evidence="17">JT15FE1705JMU</strain>
        <tissue evidence="17">Muscle</tissue>
    </source>
</reference>
<keyword evidence="4 12" id="KW-0554">One-carbon metabolism</keyword>
<dbReference type="EMBL" id="CM014093">
    <property type="protein sequence ID" value="TKS85012.1"/>
    <property type="molecule type" value="Genomic_DNA"/>
</dbReference>
<dbReference type="InterPro" id="IPR002133">
    <property type="entry name" value="S-AdoMet_synthetase"/>
</dbReference>
<dbReference type="GO" id="GO:0046872">
    <property type="term" value="F:metal ion binding"/>
    <property type="evidence" value="ECO:0007669"/>
    <property type="project" value="UniProtKB-KW"/>
</dbReference>
<comment type="similarity">
    <text evidence="2 13">Belongs to the AdoMet synthase family.</text>
</comment>
<evidence type="ECO:0000256" key="7">
    <source>
        <dbReference type="ARBA" id="ARBA00022741"/>
    </source>
</evidence>
<accession>A0A4V6AUB4</accession>
<dbReference type="AlphaFoldDB" id="A0A4V6AUB4"/>
<dbReference type="NCBIfam" id="TIGR01034">
    <property type="entry name" value="metK"/>
    <property type="match status" value="1"/>
</dbReference>
<evidence type="ECO:0000256" key="6">
    <source>
        <dbReference type="ARBA" id="ARBA00022723"/>
    </source>
</evidence>
<evidence type="ECO:0000256" key="3">
    <source>
        <dbReference type="ARBA" id="ARBA00022490"/>
    </source>
</evidence>
<keyword evidence="8 12" id="KW-0067">ATP-binding</keyword>
<dbReference type="FunFam" id="3.30.300.10:FF:000003">
    <property type="entry name" value="S-adenosylmethionine synthase"/>
    <property type="match status" value="1"/>
</dbReference>
<evidence type="ECO:0000256" key="8">
    <source>
        <dbReference type="ARBA" id="ARBA00022840"/>
    </source>
</evidence>
<evidence type="ECO:0000313" key="18">
    <source>
        <dbReference type="Proteomes" id="UP000298787"/>
    </source>
</evidence>
<dbReference type="InterPro" id="IPR022630">
    <property type="entry name" value="S-AdoMet_synt_C"/>
</dbReference>
<comment type="pathway">
    <text evidence="1 12">Amino-acid biosynthesis; S-adenosyl-L-methionine biosynthesis; S-adenosyl-L-methionine from L-methionine: step 1/1.</text>
</comment>
<dbReference type="EC" id="2.5.1.6" evidence="12"/>
<dbReference type="FunFam" id="3.30.300.10:FF:000011">
    <property type="entry name" value="S-adenosylmethionine synthase"/>
    <property type="match status" value="1"/>
</dbReference>
<keyword evidence="9 12" id="KW-0460">Magnesium</keyword>
<gene>
    <name evidence="17" type="ORF">D9C73_018220</name>
</gene>
<comment type="cofactor">
    <cofactor evidence="12">
        <name>K(+)</name>
        <dbReference type="ChEBI" id="CHEBI:29103"/>
    </cofactor>
    <text evidence="12">Binds 1 potassium ion per subunit. The potassium ion interacts primarily with the substrate.</text>
</comment>